<dbReference type="GO" id="GO:0046872">
    <property type="term" value="F:metal ion binding"/>
    <property type="evidence" value="ECO:0007669"/>
    <property type="project" value="UniProtKB-KW"/>
</dbReference>
<dbReference type="GO" id="GO:0051017">
    <property type="term" value="P:actin filament bundle assembly"/>
    <property type="evidence" value="ECO:0007669"/>
    <property type="project" value="UniProtKB-ARBA"/>
</dbReference>
<dbReference type="Gene3D" id="2.10.110.10">
    <property type="entry name" value="Cysteine Rich Protein"/>
    <property type="match status" value="2"/>
</dbReference>
<dbReference type="Proteomes" id="UP000823388">
    <property type="component" value="Chromosome 3K"/>
</dbReference>
<keyword evidence="8" id="KW-1185">Reference proteome</keyword>
<evidence type="ECO:0000256" key="3">
    <source>
        <dbReference type="ARBA" id="ARBA00023038"/>
    </source>
</evidence>
<gene>
    <name evidence="7" type="ORF">PVAP13_3KG463300</name>
</gene>
<evidence type="ECO:0000256" key="1">
    <source>
        <dbReference type="ARBA" id="ARBA00022723"/>
    </source>
</evidence>
<evidence type="ECO:0000256" key="5">
    <source>
        <dbReference type="SAM" id="MobiDB-lite"/>
    </source>
</evidence>
<keyword evidence="3 4" id="KW-0440">LIM domain</keyword>
<reference evidence="7" key="1">
    <citation type="submission" date="2020-05" db="EMBL/GenBank/DDBJ databases">
        <title>WGS assembly of Panicum virgatum.</title>
        <authorList>
            <person name="Lovell J.T."/>
            <person name="Jenkins J."/>
            <person name="Shu S."/>
            <person name="Juenger T.E."/>
            <person name="Schmutz J."/>
        </authorList>
    </citation>
    <scope>NUCLEOTIDE SEQUENCE</scope>
    <source>
        <strain evidence="7">AP13</strain>
    </source>
</reference>
<dbReference type="EMBL" id="CM029041">
    <property type="protein sequence ID" value="KAG2629591.1"/>
    <property type="molecule type" value="Genomic_DNA"/>
</dbReference>
<dbReference type="CDD" id="cd09441">
    <property type="entry name" value="LIM2_SF3"/>
    <property type="match status" value="1"/>
</dbReference>
<dbReference type="SUPFAM" id="SSF57716">
    <property type="entry name" value="Glucocorticoid receptor-like (DNA-binding domain)"/>
    <property type="match status" value="4"/>
</dbReference>
<evidence type="ECO:0000256" key="4">
    <source>
        <dbReference type="PROSITE-ProRule" id="PRU00125"/>
    </source>
</evidence>
<dbReference type="AlphaFoldDB" id="A0A8T0UZ02"/>
<dbReference type="PANTHER" id="PTHR24206">
    <property type="entry name" value="OS06G0237300 PROTEIN"/>
    <property type="match status" value="1"/>
</dbReference>
<feature type="domain" description="LIM zinc-binding" evidence="6">
    <location>
        <begin position="122"/>
        <end position="182"/>
    </location>
</feature>
<organism evidence="7 8">
    <name type="scientific">Panicum virgatum</name>
    <name type="common">Blackwell switchgrass</name>
    <dbReference type="NCBI Taxonomy" id="38727"/>
    <lineage>
        <taxon>Eukaryota</taxon>
        <taxon>Viridiplantae</taxon>
        <taxon>Streptophyta</taxon>
        <taxon>Embryophyta</taxon>
        <taxon>Tracheophyta</taxon>
        <taxon>Spermatophyta</taxon>
        <taxon>Magnoliopsida</taxon>
        <taxon>Liliopsida</taxon>
        <taxon>Poales</taxon>
        <taxon>Poaceae</taxon>
        <taxon>PACMAD clade</taxon>
        <taxon>Panicoideae</taxon>
        <taxon>Panicodae</taxon>
        <taxon>Paniceae</taxon>
        <taxon>Panicinae</taxon>
        <taxon>Panicum</taxon>
        <taxon>Panicum sect. Hiantes</taxon>
    </lineage>
</organism>
<protein>
    <recommendedName>
        <fullName evidence="6">LIM zinc-binding domain-containing protein</fullName>
    </recommendedName>
</protein>
<name>A0A8T0UZ02_PANVG</name>
<keyword evidence="1 4" id="KW-0479">Metal-binding</keyword>
<evidence type="ECO:0000313" key="7">
    <source>
        <dbReference type="EMBL" id="KAG2629591.1"/>
    </source>
</evidence>
<dbReference type="Pfam" id="PF00412">
    <property type="entry name" value="LIM"/>
    <property type="match status" value="2"/>
</dbReference>
<proteinExistence type="predicted"/>
<dbReference type="FunFam" id="2.10.110.10:FF:000002">
    <property type="entry name" value="LIM domain and actin-binding 1"/>
    <property type="match status" value="1"/>
</dbReference>
<sequence>MATSFQGTTTKCTACDKTVYLVDKLTADNRVYHKACFRCHHCKGTLKAVRLTGVRGWRSLLLQLANYNSFEGVLYCRPHFDQLFKRTGSLDKSFEGTPKVVKPERKNENAIKVSTAFAGTREKCVGCSKTVYPIERVTVNNTMYHKSCFKCCHGGCTISPSNYIAHEGKLYCKHHHIQLIKEKGNFSQLENDHEKTSQAGSLEDEEAEY</sequence>
<evidence type="ECO:0000313" key="8">
    <source>
        <dbReference type="Proteomes" id="UP000823388"/>
    </source>
</evidence>
<dbReference type="PROSITE" id="PS50023">
    <property type="entry name" value="LIM_DOMAIN_2"/>
    <property type="match status" value="2"/>
</dbReference>
<dbReference type="InterPro" id="IPR001781">
    <property type="entry name" value="Znf_LIM"/>
</dbReference>
<dbReference type="PROSITE" id="PS00478">
    <property type="entry name" value="LIM_DOMAIN_1"/>
    <property type="match status" value="1"/>
</dbReference>
<accession>A0A8T0UZ02</accession>
<keyword evidence="2 4" id="KW-0862">Zinc</keyword>
<evidence type="ECO:0000259" key="6">
    <source>
        <dbReference type="PROSITE" id="PS50023"/>
    </source>
</evidence>
<comment type="caution">
    <text evidence="7">The sequence shown here is derived from an EMBL/GenBank/DDBJ whole genome shotgun (WGS) entry which is preliminary data.</text>
</comment>
<evidence type="ECO:0000256" key="2">
    <source>
        <dbReference type="ARBA" id="ARBA00022833"/>
    </source>
</evidence>
<feature type="region of interest" description="Disordered" evidence="5">
    <location>
        <begin position="188"/>
        <end position="209"/>
    </location>
</feature>
<dbReference type="GO" id="GO:0051015">
    <property type="term" value="F:actin filament binding"/>
    <property type="evidence" value="ECO:0007669"/>
    <property type="project" value="UniProtKB-ARBA"/>
</dbReference>
<dbReference type="SMART" id="SM00132">
    <property type="entry name" value="LIM"/>
    <property type="match status" value="2"/>
</dbReference>
<feature type="domain" description="LIM zinc-binding" evidence="6">
    <location>
        <begin position="10"/>
        <end position="86"/>
    </location>
</feature>